<organism evidence="1 2">
    <name type="scientific">Nephila pilipes</name>
    <name type="common">Giant wood spider</name>
    <name type="synonym">Nephila maculata</name>
    <dbReference type="NCBI Taxonomy" id="299642"/>
    <lineage>
        <taxon>Eukaryota</taxon>
        <taxon>Metazoa</taxon>
        <taxon>Ecdysozoa</taxon>
        <taxon>Arthropoda</taxon>
        <taxon>Chelicerata</taxon>
        <taxon>Arachnida</taxon>
        <taxon>Araneae</taxon>
        <taxon>Araneomorphae</taxon>
        <taxon>Entelegynae</taxon>
        <taxon>Araneoidea</taxon>
        <taxon>Nephilidae</taxon>
        <taxon>Nephila</taxon>
    </lineage>
</organism>
<dbReference type="OrthoDB" id="616263at2759"/>
<dbReference type="Proteomes" id="UP000887013">
    <property type="component" value="Unassembled WGS sequence"/>
</dbReference>
<accession>A0A8X6Q6D1</accession>
<dbReference type="GO" id="GO:0003676">
    <property type="term" value="F:nucleic acid binding"/>
    <property type="evidence" value="ECO:0007669"/>
    <property type="project" value="InterPro"/>
</dbReference>
<evidence type="ECO:0008006" key="3">
    <source>
        <dbReference type="Google" id="ProtNLM"/>
    </source>
</evidence>
<comment type="caution">
    <text evidence="1">The sequence shown here is derived from an EMBL/GenBank/DDBJ whole genome shotgun (WGS) entry which is preliminary data.</text>
</comment>
<dbReference type="Gene3D" id="3.30.420.10">
    <property type="entry name" value="Ribonuclease H-like superfamily/Ribonuclease H"/>
    <property type="match status" value="1"/>
</dbReference>
<sequence length="187" mass="21937">MYKLSSWVPRTLLEVHKRLVAACISFFLVSVSHPYSIECLPAMWVLYDNLKRSKLWLLPQDIVTHSARKPIYSQQALQEKELPLVSCKDILFLHDNARPHVTQAVKDTIQRFRWESLYHSRYLSLHSPINTISAPWGKRLFTNEADLRQVFTDFFSFKTLEFCRKEIAQLATCWKKVLGANGDYFED</sequence>
<dbReference type="PANTHER" id="PTHR46060">
    <property type="entry name" value="MARINER MOS1 TRANSPOSASE-LIKE PROTEIN"/>
    <property type="match status" value="1"/>
</dbReference>
<reference evidence="1" key="1">
    <citation type="submission" date="2020-08" db="EMBL/GenBank/DDBJ databases">
        <title>Multicomponent nature underlies the extraordinary mechanical properties of spider dragline silk.</title>
        <authorList>
            <person name="Kono N."/>
            <person name="Nakamura H."/>
            <person name="Mori M."/>
            <person name="Yoshida Y."/>
            <person name="Ohtoshi R."/>
            <person name="Malay A.D."/>
            <person name="Moran D.A.P."/>
            <person name="Tomita M."/>
            <person name="Numata K."/>
            <person name="Arakawa K."/>
        </authorList>
    </citation>
    <scope>NUCLEOTIDE SEQUENCE</scope>
</reference>
<dbReference type="InterPro" id="IPR036397">
    <property type="entry name" value="RNaseH_sf"/>
</dbReference>
<dbReference type="EMBL" id="BMAW01123759">
    <property type="protein sequence ID" value="GFU04764.1"/>
    <property type="molecule type" value="Genomic_DNA"/>
</dbReference>
<proteinExistence type="predicted"/>
<gene>
    <name evidence="1" type="ORF">NPIL_291081</name>
</gene>
<evidence type="ECO:0000313" key="2">
    <source>
        <dbReference type="Proteomes" id="UP000887013"/>
    </source>
</evidence>
<keyword evidence="2" id="KW-1185">Reference proteome</keyword>
<evidence type="ECO:0000313" key="1">
    <source>
        <dbReference type="EMBL" id="GFU04764.1"/>
    </source>
</evidence>
<dbReference type="InterPro" id="IPR052709">
    <property type="entry name" value="Transposase-MT_Hybrid"/>
</dbReference>
<protein>
    <recommendedName>
        <fullName evidence="3">Mariner Mos1 transposase</fullName>
    </recommendedName>
</protein>
<dbReference type="PANTHER" id="PTHR46060:SF1">
    <property type="entry name" value="MARINER MOS1 TRANSPOSASE-LIKE PROTEIN"/>
    <property type="match status" value="1"/>
</dbReference>
<dbReference type="AlphaFoldDB" id="A0A8X6Q6D1"/>
<name>A0A8X6Q6D1_NEPPI</name>